<comment type="caution">
    <text evidence="1">The sequence shown here is derived from an EMBL/GenBank/DDBJ whole genome shotgun (WGS) entry which is preliminary data.</text>
</comment>
<proteinExistence type="predicted"/>
<dbReference type="AlphaFoldDB" id="A0AAV3ZC35"/>
<accession>A0AAV3ZC35</accession>
<name>A0AAV3ZC35_9GAST</name>
<protein>
    <submittedName>
        <fullName evidence="1">Uncharacterized protein</fullName>
    </submittedName>
</protein>
<gene>
    <name evidence="1" type="ORF">PoB_001847800</name>
</gene>
<evidence type="ECO:0000313" key="2">
    <source>
        <dbReference type="Proteomes" id="UP000735302"/>
    </source>
</evidence>
<keyword evidence="2" id="KW-1185">Reference proteome</keyword>
<dbReference type="EMBL" id="BLXT01002201">
    <property type="protein sequence ID" value="GFN91972.1"/>
    <property type="molecule type" value="Genomic_DNA"/>
</dbReference>
<organism evidence="1 2">
    <name type="scientific">Plakobranchus ocellatus</name>
    <dbReference type="NCBI Taxonomy" id="259542"/>
    <lineage>
        <taxon>Eukaryota</taxon>
        <taxon>Metazoa</taxon>
        <taxon>Spiralia</taxon>
        <taxon>Lophotrochozoa</taxon>
        <taxon>Mollusca</taxon>
        <taxon>Gastropoda</taxon>
        <taxon>Heterobranchia</taxon>
        <taxon>Euthyneura</taxon>
        <taxon>Panpulmonata</taxon>
        <taxon>Sacoglossa</taxon>
        <taxon>Placobranchoidea</taxon>
        <taxon>Plakobranchidae</taxon>
        <taxon>Plakobranchus</taxon>
    </lineage>
</organism>
<dbReference type="Proteomes" id="UP000735302">
    <property type="component" value="Unassembled WGS sequence"/>
</dbReference>
<evidence type="ECO:0000313" key="1">
    <source>
        <dbReference type="EMBL" id="GFN91972.1"/>
    </source>
</evidence>
<reference evidence="1 2" key="1">
    <citation type="journal article" date="2021" name="Elife">
        <title>Chloroplast acquisition without the gene transfer in kleptoplastic sea slugs, Plakobranchus ocellatus.</title>
        <authorList>
            <person name="Maeda T."/>
            <person name="Takahashi S."/>
            <person name="Yoshida T."/>
            <person name="Shimamura S."/>
            <person name="Takaki Y."/>
            <person name="Nagai Y."/>
            <person name="Toyoda A."/>
            <person name="Suzuki Y."/>
            <person name="Arimoto A."/>
            <person name="Ishii H."/>
            <person name="Satoh N."/>
            <person name="Nishiyama T."/>
            <person name="Hasebe M."/>
            <person name="Maruyama T."/>
            <person name="Minagawa J."/>
            <person name="Obokata J."/>
            <person name="Shigenobu S."/>
        </authorList>
    </citation>
    <scope>NUCLEOTIDE SEQUENCE [LARGE SCALE GENOMIC DNA]</scope>
</reference>
<sequence length="130" mass="14639">MNIRKSPAALFMFQDFPIEPSEAHVTPIRLPYPTQRAIVGHGVEQSSAGPPQTRHLVAGDHFLLLYRTVAVSIPLACETNALHRSGLEPRNNHQVDKFHYISGFYYHKVRTQLTTERPFGVAEYLASALE</sequence>